<reference evidence="2" key="1">
    <citation type="journal article" date="2019" name="Int. J. Syst. Evol. Microbiol.">
        <title>The Global Catalogue of Microorganisms (GCM) 10K type strain sequencing project: providing services to taxonomists for standard genome sequencing and annotation.</title>
        <authorList>
            <consortium name="The Broad Institute Genomics Platform"/>
            <consortium name="The Broad Institute Genome Sequencing Center for Infectious Disease"/>
            <person name="Wu L."/>
            <person name="Ma J."/>
        </authorList>
    </citation>
    <scope>NUCLEOTIDE SEQUENCE [LARGE SCALE GENOMIC DNA]</scope>
    <source>
        <strain evidence="2">KCTC 3950</strain>
    </source>
</reference>
<protein>
    <recommendedName>
        <fullName evidence="3">Copper amine oxidase-like N-terminal domain-containing protein</fullName>
    </recommendedName>
</protein>
<comment type="caution">
    <text evidence="1">The sequence shown here is derived from an EMBL/GenBank/DDBJ whole genome shotgun (WGS) entry which is preliminary data.</text>
</comment>
<sequence>MQCMASKAKMNNKAKIIIPAIAAALVVGGLSYAQKDGIGKSSQSIGSTAATQVQQQVKPEFMDFYDPTFEQLIADADLVVYGQVKKFNEKVEAVIAGPAEDAVKAKLASKGSSMKIHVTPMEIDVKQVISGNASSSIIIRRSELSEPYEPELKVGQKMVFVLKKIEGTENVYKVMHPTGTYFDAEDSKMIKPYFNKFNDLSSISLEDFSDKVKKEKGQN</sequence>
<organism evidence="1 2">
    <name type="scientific">Paenibacillus gansuensis</name>
    <dbReference type="NCBI Taxonomy" id="306542"/>
    <lineage>
        <taxon>Bacteria</taxon>
        <taxon>Bacillati</taxon>
        <taxon>Bacillota</taxon>
        <taxon>Bacilli</taxon>
        <taxon>Bacillales</taxon>
        <taxon>Paenibacillaceae</taxon>
        <taxon>Paenibacillus</taxon>
    </lineage>
</organism>
<evidence type="ECO:0000313" key="2">
    <source>
        <dbReference type="Proteomes" id="UP001597541"/>
    </source>
</evidence>
<gene>
    <name evidence="1" type="ORF">ACFSUF_19465</name>
</gene>
<evidence type="ECO:0008006" key="3">
    <source>
        <dbReference type="Google" id="ProtNLM"/>
    </source>
</evidence>
<keyword evidence="2" id="KW-1185">Reference proteome</keyword>
<name>A0ABW5PIX7_9BACL</name>
<dbReference type="EMBL" id="JBHUME010000013">
    <property type="protein sequence ID" value="MFD2614593.1"/>
    <property type="molecule type" value="Genomic_DNA"/>
</dbReference>
<accession>A0ABW5PIX7</accession>
<dbReference type="RefSeq" id="WP_377605617.1">
    <property type="nucleotide sequence ID" value="NZ_JBHUME010000013.1"/>
</dbReference>
<evidence type="ECO:0000313" key="1">
    <source>
        <dbReference type="EMBL" id="MFD2614593.1"/>
    </source>
</evidence>
<dbReference type="Proteomes" id="UP001597541">
    <property type="component" value="Unassembled WGS sequence"/>
</dbReference>
<proteinExistence type="predicted"/>